<feature type="domain" description="Rad50/SbcC-type AAA" evidence="1">
    <location>
        <begin position="6"/>
        <end position="190"/>
    </location>
</feature>
<organism evidence="2 3">
    <name type="scientific">Eubacterium ventriosum</name>
    <dbReference type="NCBI Taxonomy" id="39496"/>
    <lineage>
        <taxon>Bacteria</taxon>
        <taxon>Bacillati</taxon>
        <taxon>Bacillota</taxon>
        <taxon>Clostridia</taxon>
        <taxon>Eubacteriales</taxon>
        <taxon>Eubacteriaceae</taxon>
        <taxon>Eubacterium</taxon>
    </lineage>
</organism>
<evidence type="ECO:0000259" key="1">
    <source>
        <dbReference type="Pfam" id="PF13476"/>
    </source>
</evidence>
<protein>
    <recommendedName>
        <fullName evidence="1">Rad50/SbcC-type AAA domain-containing protein</fullName>
    </recommendedName>
</protein>
<proteinExistence type="predicted"/>
<dbReference type="Proteomes" id="UP000285740">
    <property type="component" value="Unassembled WGS sequence"/>
</dbReference>
<dbReference type="Pfam" id="PF13476">
    <property type="entry name" value="AAA_23"/>
    <property type="match status" value="1"/>
</dbReference>
<dbReference type="PANTHER" id="PTHR41259:SF1">
    <property type="entry name" value="DOUBLE-STRAND BREAK REPAIR RAD50 ATPASE, PUTATIVE-RELATED"/>
    <property type="match status" value="1"/>
</dbReference>
<sequence length="213" mass="24696">MIIKDIRLTNFGKFNHKMVTLEPGLNIVYGENEAGKTTLHTFIRGMLFGIEKQRGKASGKDLYTKYEPWENPANYHGMMRIESDGVTYRIERNFNKLNKSFKVINEDEGVELKTDEIENLFAGLDESCYYNTISISQLGSVTDKELEVILKNYAANLGTTKSMEIDIKSAFADLDKQKKNIMIEAELLKRMLLRRLLRMPKRIWRFLRANSIQ</sequence>
<dbReference type="Gene3D" id="3.40.50.300">
    <property type="entry name" value="P-loop containing nucleotide triphosphate hydrolases"/>
    <property type="match status" value="1"/>
</dbReference>
<evidence type="ECO:0000313" key="2">
    <source>
        <dbReference type="EMBL" id="RHA79536.1"/>
    </source>
</evidence>
<dbReference type="RefSeq" id="WP_118030625.1">
    <property type="nucleotide sequence ID" value="NZ_QSFV01000026.1"/>
</dbReference>
<dbReference type="EMBL" id="QSFV01000026">
    <property type="protein sequence ID" value="RHA79536.1"/>
    <property type="molecule type" value="Genomic_DNA"/>
</dbReference>
<dbReference type="GO" id="GO:0016887">
    <property type="term" value="F:ATP hydrolysis activity"/>
    <property type="evidence" value="ECO:0007669"/>
    <property type="project" value="InterPro"/>
</dbReference>
<gene>
    <name evidence="2" type="ORF">DW918_08115</name>
</gene>
<dbReference type="InterPro" id="IPR027417">
    <property type="entry name" value="P-loop_NTPase"/>
</dbReference>
<dbReference type="GO" id="GO:0006302">
    <property type="term" value="P:double-strand break repair"/>
    <property type="evidence" value="ECO:0007669"/>
    <property type="project" value="InterPro"/>
</dbReference>
<dbReference type="SUPFAM" id="SSF52540">
    <property type="entry name" value="P-loop containing nucleoside triphosphate hydrolases"/>
    <property type="match status" value="1"/>
</dbReference>
<reference evidence="2 3" key="1">
    <citation type="submission" date="2018-08" db="EMBL/GenBank/DDBJ databases">
        <title>A genome reference for cultivated species of the human gut microbiota.</title>
        <authorList>
            <person name="Zou Y."/>
            <person name="Xue W."/>
            <person name="Luo G."/>
        </authorList>
    </citation>
    <scope>NUCLEOTIDE SEQUENCE [LARGE SCALE GENOMIC DNA]</scope>
    <source>
        <strain evidence="2 3">AM42-30</strain>
    </source>
</reference>
<dbReference type="AlphaFoldDB" id="A0A413T5U6"/>
<evidence type="ECO:0000313" key="3">
    <source>
        <dbReference type="Proteomes" id="UP000285740"/>
    </source>
</evidence>
<dbReference type="PANTHER" id="PTHR41259">
    <property type="entry name" value="DOUBLE-STRAND BREAK REPAIR RAD50 ATPASE, PUTATIVE-RELATED"/>
    <property type="match status" value="1"/>
</dbReference>
<name>A0A413T5U6_9FIRM</name>
<comment type="caution">
    <text evidence="2">The sequence shown here is derived from an EMBL/GenBank/DDBJ whole genome shotgun (WGS) entry which is preliminary data.</text>
</comment>
<dbReference type="InterPro" id="IPR038729">
    <property type="entry name" value="Rad50/SbcC_AAA"/>
</dbReference>
<accession>A0A413T5U6</accession>